<evidence type="ECO:0000256" key="1">
    <source>
        <dbReference type="SAM" id="MobiDB-lite"/>
    </source>
</evidence>
<organism evidence="2 3">
    <name type="scientific">Stereocaulon virgatum</name>
    <dbReference type="NCBI Taxonomy" id="373712"/>
    <lineage>
        <taxon>Eukaryota</taxon>
        <taxon>Fungi</taxon>
        <taxon>Dikarya</taxon>
        <taxon>Ascomycota</taxon>
        <taxon>Pezizomycotina</taxon>
        <taxon>Lecanoromycetes</taxon>
        <taxon>OSLEUM clade</taxon>
        <taxon>Lecanoromycetidae</taxon>
        <taxon>Lecanorales</taxon>
        <taxon>Lecanorineae</taxon>
        <taxon>Stereocaulaceae</taxon>
        <taxon>Stereocaulon</taxon>
    </lineage>
</organism>
<gene>
    <name evidence="2" type="ORF">N7G274_000073</name>
</gene>
<reference evidence="2 3" key="1">
    <citation type="submission" date="2024-09" db="EMBL/GenBank/DDBJ databases">
        <title>Rethinking Asexuality: The Enigmatic Case of Functional Sexual Genes in Lepraria (Stereocaulaceae).</title>
        <authorList>
            <person name="Doellman M."/>
            <person name="Sun Y."/>
            <person name="Barcenas-Pena A."/>
            <person name="Lumbsch H.T."/>
            <person name="Grewe F."/>
        </authorList>
    </citation>
    <scope>NUCLEOTIDE SEQUENCE [LARGE SCALE GENOMIC DNA]</scope>
    <source>
        <strain evidence="2 3">Mercado 3170</strain>
    </source>
</reference>
<accession>A0ABR4AR22</accession>
<feature type="compositionally biased region" description="Polar residues" evidence="1">
    <location>
        <begin position="82"/>
        <end position="99"/>
    </location>
</feature>
<proteinExistence type="predicted"/>
<sequence length="99" mass="11177">MAPSLEEQKEKLMVWEEVLEPRRKEQKILVQDEMARRAEERDSDQDVGVDDSICNGQLVHRNHGGNSERVETGSPRRDGIQSRDSNASIATCVSFNPSP</sequence>
<feature type="region of interest" description="Disordered" evidence="1">
    <location>
        <begin position="56"/>
        <end position="99"/>
    </location>
</feature>
<keyword evidence="3" id="KW-1185">Reference proteome</keyword>
<comment type="caution">
    <text evidence="2">The sequence shown here is derived from an EMBL/GenBank/DDBJ whole genome shotgun (WGS) entry which is preliminary data.</text>
</comment>
<feature type="compositionally biased region" description="Basic and acidic residues" evidence="1">
    <location>
        <begin position="66"/>
        <end position="81"/>
    </location>
</feature>
<protein>
    <submittedName>
        <fullName evidence="2">Uncharacterized protein</fullName>
    </submittedName>
</protein>
<name>A0ABR4AR22_9LECA</name>
<dbReference type="Proteomes" id="UP001590950">
    <property type="component" value="Unassembled WGS sequence"/>
</dbReference>
<evidence type="ECO:0000313" key="2">
    <source>
        <dbReference type="EMBL" id="KAL2048162.1"/>
    </source>
</evidence>
<dbReference type="EMBL" id="JBEFKJ010000001">
    <property type="protein sequence ID" value="KAL2048162.1"/>
    <property type="molecule type" value="Genomic_DNA"/>
</dbReference>
<evidence type="ECO:0000313" key="3">
    <source>
        <dbReference type="Proteomes" id="UP001590950"/>
    </source>
</evidence>